<gene>
    <name evidence="2" type="ORF">Ab1vBOLIVR5_gp82c</name>
</gene>
<accession>A0A858MUY2</accession>
<keyword evidence="2" id="KW-0378">Hydrolase</keyword>
<keyword evidence="3" id="KW-1185">Reference proteome</keyword>
<dbReference type="InterPro" id="IPR029052">
    <property type="entry name" value="Metallo-depent_PP-like"/>
</dbReference>
<organism evidence="2 3">
    <name type="scientific">Agrobacterium phage OLIVR5</name>
    <dbReference type="NCBI Taxonomy" id="2723773"/>
    <lineage>
        <taxon>Viruses</taxon>
        <taxon>Duplodnaviria</taxon>
        <taxon>Heunggongvirae</taxon>
        <taxon>Uroviricota</taxon>
        <taxon>Caudoviricetes</taxon>
        <taxon>Pootjesviridae</taxon>
        <taxon>Heverleevirus</taxon>
        <taxon>Heverleevirus OLIVR5</taxon>
    </lineage>
</organism>
<dbReference type="InterPro" id="IPR004843">
    <property type="entry name" value="Calcineurin-like_PHP"/>
</dbReference>
<dbReference type="GO" id="GO:0004519">
    <property type="term" value="F:endonuclease activity"/>
    <property type="evidence" value="ECO:0007669"/>
    <property type="project" value="UniProtKB-KW"/>
</dbReference>
<dbReference type="Gene3D" id="3.60.21.10">
    <property type="match status" value="1"/>
</dbReference>
<dbReference type="GO" id="GO:0016787">
    <property type="term" value="F:hydrolase activity"/>
    <property type="evidence" value="ECO:0007669"/>
    <property type="project" value="InterPro"/>
</dbReference>
<dbReference type="PANTHER" id="PTHR30337">
    <property type="entry name" value="COMPONENT OF ATP-DEPENDENT DSDNA EXONUCLEASE"/>
    <property type="match status" value="1"/>
</dbReference>
<evidence type="ECO:0000313" key="2">
    <source>
        <dbReference type="EMBL" id="QIW87730.1"/>
    </source>
</evidence>
<dbReference type="Pfam" id="PF00149">
    <property type="entry name" value="Metallophos"/>
    <property type="match status" value="1"/>
</dbReference>
<proteinExistence type="predicted"/>
<keyword evidence="2" id="KW-0540">Nuclease</keyword>
<dbReference type="InterPro" id="IPR050535">
    <property type="entry name" value="DNA_Repair-Maintenance_Comp"/>
</dbReference>
<protein>
    <submittedName>
        <fullName evidence="2">Recombination endonuclease subunit</fullName>
    </submittedName>
</protein>
<evidence type="ECO:0000259" key="1">
    <source>
        <dbReference type="Pfam" id="PF00149"/>
    </source>
</evidence>
<evidence type="ECO:0000313" key="3">
    <source>
        <dbReference type="Proteomes" id="UP000671873"/>
    </source>
</evidence>
<sequence length="311" mass="35367">MKAVVTGDWHLGKGAGKVDLGKDFIKAFDWMIKYMKENEIKNILHCGDLFDTKRYINFETTRLWKHVLGSLEKNHIRLFVAHGNHDVPSTKDMRLSLFDIADTSENVITFGDITEWQIEDEKVLFVPYGKEHDLEGEVEDVDVIICHSDNPPESHGANVFSGHIHHRSDKFVGTLSQLDWGQVNDNTGFLLYDEGKTEFVNNPNQTFRRVELIEGKIEGLNPVKWVMNNKSKLAGANLEIKVDELTDKTLYQKLVAILETVGLNDLQLTEVIEFSQEPLKSSSHDVVTLICDELKRPGAKTVLEKIVGRIR</sequence>
<reference evidence="2 3" key="1">
    <citation type="submission" date="2020-03" db="EMBL/GenBank/DDBJ databases">
        <authorList>
            <person name="Holtappels D."/>
            <person name="Bomans J.P.J."/>
            <person name="Lavigne R."/>
            <person name="Wagemans J."/>
        </authorList>
    </citation>
    <scope>NUCLEOTIDE SEQUENCE [LARGE SCALE GENOMIC DNA]</scope>
    <source>
        <strain evidence="2 3">OLIVR5</strain>
    </source>
</reference>
<keyword evidence="2" id="KW-0255">Endonuclease</keyword>
<dbReference type="EMBL" id="MT234342">
    <property type="protein sequence ID" value="QIW87730.1"/>
    <property type="molecule type" value="Genomic_DNA"/>
</dbReference>
<feature type="domain" description="Calcineurin-like phosphoesterase" evidence="1">
    <location>
        <begin position="1"/>
        <end position="165"/>
    </location>
</feature>
<dbReference type="Proteomes" id="UP000671873">
    <property type="component" value="Segment"/>
</dbReference>
<name>A0A858MUY2_9CAUD</name>
<dbReference type="PANTHER" id="PTHR30337:SF0">
    <property type="entry name" value="NUCLEASE SBCCD SUBUNIT D"/>
    <property type="match status" value="1"/>
</dbReference>
<dbReference type="SUPFAM" id="SSF56300">
    <property type="entry name" value="Metallo-dependent phosphatases"/>
    <property type="match status" value="1"/>
</dbReference>